<reference evidence="2" key="1">
    <citation type="submission" date="2020-11" db="EMBL/GenBank/DDBJ databases">
        <title>Multidrug resistant novel bacterium Savagea serpentis sp. nov., isolated from the scats of a vine snake (Ahaetulla nasuta).</title>
        <authorList>
            <person name="Venkata Ramana V."/>
            <person name="Vikas Patil S."/>
            <person name="Yogita Lugani V."/>
        </authorList>
    </citation>
    <scope>NUCLEOTIDE SEQUENCE</scope>
    <source>
        <strain evidence="2">SN6</strain>
    </source>
</reference>
<organism evidence="2 3">
    <name type="scientific">Savagea serpentis</name>
    <dbReference type="NCBI Taxonomy" id="2785297"/>
    <lineage>
        <taxon>Bacteria</taxon>
        <taxon>Bacillati</taxon>
        <taxon>Bacillota</taxon>
        <taxon>Bacilli</taxon>
        <taxon>Bacillales</taxon>
        <taxon>Caryophanaceae</taxon>
        <taxon>Savagea</taxon>
    </lineage>
</organism>
<proteinExistence type="predicted"/>
<evidence type="ECO:0000259" key="1">
    <source>
        <dbReference type="Pfam" id="PF07833"/>
    </source>
</evidence>
<dbReference type="Proteomes" id="UP000622653">
    <property type="component" value="Unassembled WGS sequence"/>
</dbReference>
<dbReference type="EMBL" id="JADKPV010000001">
    <property type="protein sequence ID" value="MBF4499848.1"/>
    <property type="molecule type" value="Genomic_DNA"/>
</dbReference>
<name>A0A8J7G663_9BACL</name>
<protein>
    <recommendedName>
        <fullName evidence="1">Copper amine oxidase-like N-terminal domain-containing protein</fullName>
    </recommendedName>
</protein>
<sequence>MKLMGRILLVLLMINAALLYIHYSDSAVADGYDKDALTYSQEIEVEYDGTHFIITHHFKNLAPLDYDIEWPKGSTNIQCVESEMSSCARSDEQLSQIVAGEATEQTYRYTLAKPQSIEGILEVEKPFAMIANATPQLTTVHIVDETANGGMWVTGLEQIGTHELEDFHYFLFAGVGEVTDLFWQQEATPLAHRGERFTLFDRAVTDEKFGEHIDELLAQFKSKHMTIVLHQGKHNIETDRFVALPESEKENIANVLFTKSVQTAYGIPLEERKIAELVGSILLGEPIGTPPANVAFAKLNETLAADDLVRLENTLREPQEEPLTAERFDRLVGAASRSEVNYFSEMLAGEAPEQLLLYEPKEVVLGEEILQDVKPIKMKGQLYYPIRPLLAAFDYEVTSDEQSIHVKSADETYRFSLIDSFYVYQEKRVNLRQSPYIFINGQYYFEEQSLLRIFKLIFEHHEEEIQVSSLRAVIEEVVEDAEEGSAKS</sequence>
<evidence type="ECO:0000313" key="2">
    <source>
        <dbReference type="EMBL" id="MBF4499848.1"/>
    </source>
</evidence>
<accession>A0A8J7G663</accession>
<feature type="domain" description="Copper amine oxidase-like N-terminal" evidence="1">
    <location>
        <begin position="364"/>
        <end position="466"/>
    </location>
</feature>
<comment type="caution">
    <text evidence="2">The sequence shown here is derived from an EMBL/GenBank/DDBJ whole genome shotgun (WGS) entry which is preliminary data.</text>
</comment>
<dbReference type="AlphaFoldDB" id="A0A8J7G663"/>
<dbReference type="InterPro" id="IPR012854">
    <property type="entry name" value="Cu_amine_oxidase-like_N"/>
</dbReference>
<evidence type="ECO:0000313" key="3">
    <source>
        <dbReference type="Proteomes" id="UP000622653"/>
    </source>
</evidence>
<gene>
    <name evidence="2" type="ORF">IRY55_00630</name>
</gene>
<keyword evidence="3" id="KW-1185">Reference proteome</keyword>
<dbReference type="Pfam" id="PF07833">
    <property type="entry name" value="Cu_amine_oxidN1"/>
    <property type="match status" value="1"/>
</dbReference>